<dbReference type="EMBL" id="CDMC01000004">
    <property type="protein sequence ID" value="CEL04173.1"/>
    <property type="molecule type" value="Genomic_DNA"/>
</dbReference>
<dbReference type="Pfam" id="PF00172">
    <property type="entry name" value="Zn_clus"/>
    <property type="match status" value="1"/>
</dbReference>
<keyword evidence="5" id="KW-0804">Transcription</keyword>
<dbReference type="SUPFAM" id="SSF57701">
    <property type="entry name" value="Zn2/Cys6 DNA-binding domain"/>
    <property type="match status" value="1"/>
</dbReference>
<dbReference type="GO" id="GO:0000981">
    <property type="term" value="F:DNA-binding transcription factor activity, RNA polymerase II-specific"/>
    <property type="evidence" value="ECO:0007669"/>
    <property type="project" value="InterPro"/>
</dbReference>
<evidence type="ECO:0000313" key="8">
    <source>
        <dbReference type="EMBL" id="CEL04173.1"/>
    </source>
</evidence>
<protein>
    <recommendedName>
        <fullName evidence="7">Zn(2)-C6 fungal-type domain-containing protein</fullName>
    </recommendedName>
</protein>
<reference evidence="9" key="1">
    <citation type="journal article" date="2016" name="Genome Announc.">
        <title>Draft genome sequences of fungus Aspergillus calidoustus.</title>
        <authorList>
            <person name="Horn F."/>
            <person name="Linde J."/>
            <person name="Mattern D.J."/>
            <person name="Walther G."/>
            <person name="Guthke R."/>
            <person name="Scherlach K."/>
            <person name="Martin K."/>
            <person name="Brakhage A.A."/>
            <person name="Petzke L."/>
            <person name="Valiante V."/>
        </authorList>
    </citation>
    <scope>NUCLEOTIDE SEQUENCE [LARGE SCALE GENOMIC DNA]</scope>
    <source>
        <strain evidence="9">SF006504</strain>
    </source>
</reference>
<evidence type="ECO:0000256" key="3">
    <source>
        <dbReference type="ARBA" id="ARBA00023015"/>
    </source>
</evidence>
<feature type="domain" description="Zn(2)-C6 fungal-type" evidence="7">
    <location>
        <begin position="8"/>
        <end position="44"/>
    </location>
</feature>
<keyword evidence="2" id="KW-0479">Metal-binding</keyword>
<keyword evidence="3" id="KW-0805">Transcription regulation</keyword>
<gene>
    <name evidence="8" type="ORF">ASPCAL05304</name>
</gene>
<dbReference type="Pfam" id="PF04082">
    <property type="entry name" value="Fungal_trans"/>
    <property type="match status" value="1"/>
</dbReference>
<keyword evidence="9" id="KW-1185">Reference proteome</keyword>
<dbReference type="CDD" id="cd00067">
    <property type="entry name" value="GAL4"/>
    <property type="match status" value="1"/>
</dbReference>
<evidence type="ECO:0000256" key="5">
    <source>
        <dbReference type="ARBA" id="ARBA00023163"/>
    </source>
</evidence>
<proteinExistence type="predicted"/>
<evidence type="ECO:0000313" key="9">
    <source>
        <dbReference type="Proteomes" id="UP000054771"/>
    </source>
</evidence>
<evidence type="ECO:0000256" key="1">
    <source>
        <dbReference type="ARBA" id="ARBA00004123"/>
    </source>
</evidence>
<dbReference type="Gene3D" id="4.10.240.10">
    <property type="entry name" value="Zn(2)-C6 fungal-type DNA-binding domain"/>
    <property type="match status" value="1"/>
</dbReference>
<dbReference type="PANTHER" id="PTHR46910">
    <property type="entry name" value="TRANSCRIPTION FACTOR PDR1"/>
    <property type="match status" value="1"/>
</dbReference>
<accession>A0A0U5FZV5</accession>
<sequence>MSLKLNRSCDQCRHRKIRCIIPDADSGSRANCTYCSKRGQTCTFSVFRRKARVRVPTLQPTSTQSAAHGGLGELYIDRLLHDGPEDVAVSDESSIFTMPAEHVASSGLAFFSEQKVLSLTQRIGDSRLQDVVRKLDDFILHRLGLPPVSSLARIQFRNPIRDVHIPADEVKASIKAFFTNLHSIYPFLDRSDFEAQALSATLSEHLTRNPSFSALYHAVLALGSQFLANGTFEPGKGRSWALFQVALSHMSDIILPRESIESVQVCPSFGPFRHFGIAANCSCRP</sequence>
<dbReference type="InterPro" id="IPR036864">
    <property type="entry name" value="Zn2-C6_fun-type_DNA-bd_sf"/>
</dbReference>
<dbReference type="STRING" id="454130.A0A0U5FZV5"/>
<name>A0A0U5FZV5_ASPCI</name>
<dbReference type="InterPro" id="IPR007219">
    <property type="entry name" value="XnlR_reg_dom"/>
</dbReference>
<evidence type="ECO:0000256" key="2">
    <source>
        <dbReference type="ARBA" id="ARBA00022723"/>
    </source>
</evidence>
<dbReference type="OrthoDB" id="39175at2759"/>
<dbReference type="GO" id="GO:0003677">
    <property type="term" value="F:DNA binding"/>
    <property type="evidence" value="ECO:0007669"/>
    <property type="project" value="UniProtKB-KW"/>
</dbReference>
<dbReference type="PROSITE" id="PS00463">
    <property type="entry name" value="ZN2_CY6_FUNGAL_1"/>
    <property type="match status" value="1"/>
</dbReference>
<dbReference type="GO" id="GO:0008270">
    <property type="term" value="F:zinc ion binding"/>
    <property type="evidence" value="ECO:0007669"/>
    <property type="project" value="InterPro"/>
</dbReference>
<dbReference type="InterPro" id="IPR001138">
    <property type="entry name" value="Zn2Cys6_DnaBD"/>
</dbReference>
<keyword evidence="6" id="KW-0539">Nucleus</keyword>
<evidence type="ECO:0000259" key="7">
    <source>
        <dbReference type="PROSITE" id="PS50048"/>
    </source>
</evidence>
<organism evidence="8 9">
    <name type="scientific">Aspergillus calidoustus</name>
    <dbReference type="NCBI Taxonomy" id="454130"/>
    <lineage>
        <taxon>Eukaryota</taxon>
        <taxon>Fungi</taxon>
        <taxon>Dikarya</taxon>
        <taxon>Ascomycota</taxon>
        <taxon>Pezizomycotina</taxon>
        <taxon>Eurotiomycetes</taxon>
        <taxon>Eurotiomycetidae</taxon>
        <taxon>Eurotiales</taxon>
        <taxon>Aspergillaceae</taxon>
        <taxon>Aspergillus</taxon>
        <taxon>Aspergillus subgen. Nidulantes</taxon>
    </lineage>
</organism>
<dbReference type="Proteomes" id="UP000054771">
    <property type="component" value="Unassembled WGS sequence"/>
</dbReference>
<comment type="subcellular location">
    <subcellularLocation>
        <location evidence="1">Nucleus</location>
    </subcellularLocation>
</comment>
<dbReference type="InterPro" id="IPR050987">
    <property type="entry name" value="AtrR-like"/>
</dbReference>
<evidence type="ECO:0000256" key="6">
    <source>
        <dbReference type="ARBA" id="ARBA00023242"/>
    </source>
</evidence>
<dbReference type="PANTHER" id="PTHR46910:SF3">
    <property type="entry name" value="HALOTOLERANCE PROTEIN 9-RELATED"/>
    <property type="match status" value="1"/>
</dbReference>
<keyword evidence="4" id="KW-0238">DNA-binding</keyword>
<evidence type="ECO:0000256" key="4">
    <source>
        <dbReference type="ARBA" id="ARBA00023125"/>
    </source>
</evidence>
<dbReference type="GO" id="GO:0005634">
    <property type="term" value="C:nucleus"/>
    <property type="evidence" value="ECO:0007669"/>
    <property type="project" value="UniProtKB-SubCell"/>
</dbReference>
<dbReference type="PROSITE" id="PS50048">
    <property type="entry name" value="ZN2_CY6_FUNGAL_2"/>
    <property type="match status" value="1"/>
</dbReference>
<dbReference type="AlphaFoldDB" id="A0A0U5FZV5"/>
<dbReference type="CDD" id="cd12148">
    <property type="entry name" value="fungal_TF_MHR"/>
    <property type="match status" value="1"/>
</dbReference>
<dbReference type="GO" id="GO:0006351">
    <property type="term" value="P:DNA-templated transcription"/>
    <property type="evidence" value="ECO:0007669"/>
    <property type="project" value="InterPro"/>
</dbReference>